<reference evidence="1 2" key="1">
    <citation type="submission" date="2024-02" db="EMBL/GenBank/DDBJ databases">
        <title>De novo assembly and annotation of 12 fungi associated with fruit tree decline syndrome in Ontario, Canada.</title>
        <authorList>
            <person name="Sulman M."/>
            <person name="Ellouze W."/>
            <person name="Ilyukhin E."/>
        </authorList>
    </citation>
    <scope>NUCLEOTIDE SEQUENCE [LARGE SCALE GENOMIC DNA]</scope>
    <source>
        <strain evidence="1 2">M1-105</strain>
    </source>
</reference>
<evidence type="ECO:0008006" key="3">
    <source>
        <dbReference type="Google" id="ProtNLM"/>
    </source>
</evidence>
<dbReference type="PANTHER" id="PTHR43374:SF1">
    <property type="entry name" value="FLAVIN PRENYLTRANSFERASE PAD1, MITOCHONDRIAL"/>
    <property type="match status" value="1"/>
</dbReference>
<dbReference type="EMBL" id="JAJVDC020000263">
    <property type="protein sequence ID" value="KAL1616524.1"/>
    <property type="molecule type" value="Genomic_DNA"/>
</dbReference>
<name>A0ABR3SBS9_9PEZI</name>
<dbReference type="Proteomes" id="UP001521116">
    <property type="component" value="Unassembled WGS sequence"/>
</dbReference>
<proteinExistence type="predicted"/>
<gene>
    <name evidence="1" type="ORF">SLS56_011390</name>
</gene>
<evidence type="ECO:0000313" key="1">
    <source>
        <dbReference type="EMBL" id="KAL1616524.1"/>
    </source>
</evidence>
<dbReference type="PANTHER" id="PTHR43374">
    <property type="entry name" value="FLAVIN PRENYLTRANSFERASE"/>
    <property type="match status" value="1"/>
</dbReference>
<evidence type="ECO:0000313" key="2">
    <source>
        <dbReference type="Proteomes" id="UP001521116"/>
    </source>
</evidence>
<accession>A0ABR3SBS9</accession>
<dbReference type="InterPro" id="IPR004507">
    <property type="entry name" value="UbiX-like"/>
</dbReference>
<keyword evidence="2" id="KW-1185">Reference proteome</keyword>
<protein>
    <recommendedName>
        <fullName evidence="3">Transcription factor domain-containing protein</fullName>
    </recommendedName>
</protein>
<sequence length="449" mass="50310">MGGAESPIAREIVPALGLRNTLGQYPFINAETEDEKTRELEKLLPTNQETLSFYQVYRTISFHLSPLIVDIEQFESHLADYLERSAGSDRIPPTITFEKERAARTALLLATLAAGAQYSDRTAEERRKISRTFGTSTLMAIVQQDCILSLCYDRPTALAYMPFGLASGRNHKLNHQEVMWEISRLGLNLLANRDSEANVESMQRQLRGLQQVMLSSVEHLQNREKCKGLQERIEFFSISLHKAFLTAAVCRPTFRKRPQPNHDTEYLNLLSTGKKALESAVKAFLNMGSLTIYPTRSWICIHEALSSALLLTILGETRSSESLKNMQKKLIDVLLSNAQDESPRLNHALTSSHLKALMTLRSLTQETPQRSVVYSRPLSQQTIDPPVPRALDSGDTAVSQSEGLGAAINDSIFENLQSDLSPMAFLDSIIWDKSFPEEDTAFLGFEFGE</sequence>
<comment type="caution">
    <text evidence="1">The sequence shown here is derived from an EMBL/GenBank/DDBJ whole genome shotgun (WGS) entry which is preliminary data.</text>
</comment>
<organism evidence="1 2">
    <name type="scientific">Neofusicoccum ribis</name>
    <dbReference type="NCBI Taxonomy" id="45134"/>
    <lineage>
        <taxon>Eukaryota</taxon>
        <taxon>Fungi</taxon>
        <taxon>Dikarya</taxon>
        <taxon>Ascomycota</taxon>
        <taxon>Pezizomycotina</taxon>
        <taxon>Dothideomycetes</taxon>
        <taxon>Dothideomycetes incertae sedis</taxon>
        <taxon>Botryosphaeriales</taxon>
        <taxon>Botryosphaeriaceae</taxon>
        <taxon>Neofusicoccum</taxon>
    </lineage>
</organism>